<dbReference type="EMBL" id="JBHUMV010000006">
    <property type="protein sequence ID" value="MFD2755367.1"/>
    <property type="molecule type" value="Genomic_DNA"/>
</dbReference>
<dbReference type="RefSeq" id="WP_066483332.1">
    <property type="nucleotide sequence ID" value="NZ_BCNT01000022.1"/>
</dbReference>
<dbReference type="SUPFAM" id="SSF50475">
    <property type="entry name" value="FMN-binding split barrel"/>
    <property type="match status" value="1"/>
</dbReference>
<sequence>MLHESRLQISLRTLLASRRTATLAVQPLAAPEQATALTAPWLSMVPWAWCAQFSCFVIHVSGLAAHTRAMEQHPAVSLLVTAAEEPGQGVHALERASIQGVASTPPQDSVLWQGMRTAYLQRFPEAEPMTLLGDFRFICITPTLARHVAGFGAARDVSAHELIEALATPPAMLPPA</sequence>
<dbReference type="Proteomes" id="UP001597463">
    <property type="component" value="Unassembled WGS sequence"/>
</dbReference>
<protein>
    <submittedName>
        <fullName evidence="1">Pyridoxamine 5'-phosphate oxidase family protein</fullName>
    </submittedName>
</protein>
<evidence type="ECO:0000313" key="1">
    <source>
        <dbReference type="EMBL" id="MFD2755367.1"/>
    </source>
</evidence>
<keyword evidence="2" id="KW-1185">Reference proteome</keyword>
<reference evidence="2" key="1">
    <citation type="journal article" date="2019" name="Int. J. Syst. Evol. Microbiol.">
        <title>The Global Catalogue of Microorganisms (GCM) 10K type strain sequencing project: providing services to taxonomists for standard genome sequencing and annotation.</title>
        <authorList>
            <consortium name="The Broad Institute Genomics Platform"/>
            <consortium name="The Broad Institute Genome Sequencing Center for Infectious Disease"/>
            <person name="Wu L."/>
            <person name="Ma J."/>
        </authorList>
    </citation>
    <scope>NUCLEOTIDE SEQUENCE [LARGE SCALE GENOMIC DNA]</scope>
    <source>
        <strain evidence="2">TISTR 1906</strain>
    </source>
</reference>
<dbReference type="InterPro" id="IPR012349">
    <property type="entry name" value="Split_barrel_FMN-bd"/>
</dbReference>
<gene>
    <name evidence="1" type="ORF">ACFSW6_14820</name>
</gene>
<dbReference type="Gene3D" id="2.30.110.10">
    <property type="entry name" value="Electron Transport, Fmn-binding Protein, Chain A"/>
    <property type="match status" value="1"/>
</dbReference>
<accession>A0ABW5UP08</accession>
<name>A0ABW5UP08_9BURK</name>
<evidence type="ECO:0000313" key="2">
    <source>
        <dbReference type="Proteomes" id="UP001597463"/>
    </source>
</evidence>
<organism evidence="1 2">
    <name type="scientific">Comamonas terrae</name>
    <dbReference type="NCBI Taxonomy" id="673548"/>
    <lineage>
        <taxon>Bacteria</taxon>
        <taxon>Pseudomonadati</taxon>
        <taxon>Pseudomonadota</taxon>
        <taxon>Betaproteobacteria</taxon>
        <taxon>Burkholderiales</taxon>
        <taxon>Comamonadaceae</taxon>
        <taxon>Comamonas</taxon>
    </lineage>
</organism>
<comment type="caution">
    <text evidence="1">The sequence shown here is derived from an EMBL/GenBank/DDBJ whole genome shotgun (WGS) entry which is preliminary data.</text>
</comment>
<proteinExistence type="predicted"/>